<dbReference type="AlphaFoldDB" id="A0A1F7RS63"/>
<comment type="caution">
    <text evidence="1">The sequence shown here is derived from an EMBL/GenBank/DDBJ whole genome shotgun (WGS) entry which is preliminary data.</text>
</comment>
<name>A0A1F7RS63_9BACT</name>
<reference evidence="1 2" key="1">
    <citation type="journal article" date="2016" name="Nat. Commun.">
        <title>Thousands of microbial genomes shed light on interconnected biogeochemical processes in an aquifer system.</title>
        <authorList>
            <person name="Anantharaman K."/>
            <person name="Brown C.T."/>
            <person name="Hug L.A."/>
            <person name="Sharon I."/>
            <person name="Castelle C.J."/>
            <person name="Probst A.J."/>
            <person name="Thomas B.C."/>
            <person name="Singh A."/>
            <person name="Wilkins M.J."/>
            <person name="Karaoz U."/>
            <person name="Brodie E.L."/>
            <person name="Williams K.H."/>
            <person name="Hubbard S.S."/>
            <person name="Banfield J.F."/>
        </authorList>
    </citation>
    <scope>NUCLEOTIDE SEQUENCE [LARGE SCALE GENOMIC DNA]</scope>
</reference>
<sequence>MRVILSSFDPSTGSRCSGCRKCRNKPLGGDREFLFVIACLPQAGERPKEAWQSQIPLYPPFLKGEKACQSGVCEQEIQEKI</sequence>
<dbReference type="Proteomes" id="UP000178435">
    <property type="component" value="Unassembled WGS sequence"/>
</dbReference>
<protein>
    <submittedName>
        <fullName evidence="1">Uncharacterized protein</fullName>
    </submittedName>
</protein>
<evidence type="ECO:0000313" key="2">
    <source>
        <dbReference type="Proteomes" id="UP000178435"/>
    </source>
</evidence>
<evidence type="ECO:0000313" key="1">
    <source>
        <dbReference type="EMBL" id="OGL44383.1"/>
    </source>
</evidence>
<gene>
    <name evidence="1" type="ORF">A2149_02470</name>
</gene>
<organism evidence="1 2">
    <name type="scientific">Candidatus Schekmanbacteria bacterium RBG_16_38_11</name>
    <dbReference type="NCBI Taxonomy" id="1817880"/>
    <lineage>
        <taxon>Bacteria</taxon>
        <taxon>Candidatus Schekmaniibacteriota</taxon>
    </lineage>
</organism>
<dbReference type="EMBL" id="MGDF01000146">
    <property type="protein sequence ID" value="OGL44383.1"/>
    <property type="molecule type" value="Genomic_DNA"/>
</dbReference>
<proteinExistence type="predicted"/>
<accession>A0A1F7RS63</accession>